<reference evidence="4" key="1">
    <citation type="journal article" date="2019" name="Int. J. Syst. Evol. Microbiol.">
        <title>The Global Catalogue of Microorganisms (GCM) 10K type strain sequencing project: providing services to taxonomists for standard genome sequencing and annotation.</title>
        <authorList>
            <consortium name="The Broad Institute Genomics Platform"/>
            <consortium name="The Broad Institute Genome Sequencing Center for Infectious Disease"/>
            <person name="Wu L."/>
            <person name="Ma J."/>
        </authorList>
    </citation>
    <scope>NUCLEOTIDE SEQUENCE [LARGE SCALE GENOMIC DNA]</scope>
    <source>
        <strain evidence="4">JCM 18204</strain>
    </source>
</reference>
<sequence>MRIILLTALAVVVALPGCASRTPTADDLPPPPVAIGKSNRFEMTQNGRRMSASDFDAWMKARGIRIAKGPTERSSPKPVPKAQPKPRPKAQARAEPKPQPAATSAKRQKR</sequence>
<dbReference type="EMBL" id="BAABJE010000007">
    <property type="protein sequence ID" value="GAA4792739.1"/>
    <property type="molecule type" value="Genomic_DNA"/>
</dbReference>
<name>A0ABP9BAJ6_9GAMM</name>
<feature type="chain" id="PRO_5047479590" description="Lipoprotein" evidence="2">
    <location>
        <begin position="26"/>
        <end position="110"/>
    </location>
</feature>
<protein>
    <recommendedName>
        <fullName evidence="5">Lipoprotein</fullName>
    </recommendedName>
</protein>
<evidence type="ECO:0000256" key="2">
    <source>
        <dbReference type="SAM" id="SignalP"/>
    </source>
</evidence>
<evidence type="ECO:0000256" key="1">
    <source>
        <dbReference type="SAM" id="MobiDB-lite"/>
    </source>
</evidence>
<evidence type="ECO:0000313" key="4">
    <source>
        <dbReference type="Proteomes" id="UP001499959"/>
    </source>
</evidence>
<keyword evidence="4" id="KW-1185">Reference proteome</keyword>
<comment type="caution">
    <text evidence="3">The sequence shown here is derived from an EMBL/GenBank/DDBJ whole genome shotgun (WGS) entry which is preliminary data.</text>
</comment>
<evidence type="ECO:0000313" key="3">
    <source>
        <dbReference type="EMBL" id="GAA4792739.1"/>
    </source>
</evidence>
<dbReference type="RefSeq" id="WP_345303023.1">
    <property type="nucleotide sequence ID" value="NZ_BAABJE010000007.1"/>
</dbReference>
<proteinExistence type="predicted"/>
<feature type="signal peptide" evidence="2">
    <location>
        <begin position="1"/>
        <end position="25"/>
    </location>
</feature>
<dbReference type="Proteomes" id="UP001499959">
    <property type="component" value="Unassembled WGS sequence"/>
</dbReference>
<keyword evidence="2" id="KW-0732">Signal</keyword>
<evidence type="ECO:0008006" key="5">
    <source>
        <dbReference type="Google" id="ProtNLM"/>
    </source>
</evidence>
<organism evidence="3 4">
    <name type="scientific">Lysobacter hankyongensis</name>
    <dbReference type="NCBI Taxonomy" id="1176535"/>
    <lineage>
        <taxon>Bacteria</taxon>
        <taxon>Pseudomonadati</taxon>
        <taxon>Pseudomonadota</taxon>
        <taxon>Gammaproteobacteria</taxon>
        <taxon>Lysobacterales</taxon>
        <taxon>Lysobacteraceae</taxon>
        <taxon>Lysobacter</taxon>
    </lineage>
</organism>
<accession>A0ABP9BAJ6</accession>
<gene>
    <name evidence="3" type="ORF">GCM10023307_17750</name>
</gene>
<feature type="region of interest" description="Disordered" evidence="1">
    <location>
        <begin position="19"/>
        <end position="110"/>
    </location>
</feature>